<comment type="caution">
    <text evidence="1">The sequence shown here is derived from an EMBL/GenBank/DDBJ whole genome shotgun (WGS) entry which is preliminary data.</text>
</comment>
<evidence type="ECO:0000313" key="1">
    <source>
        <dbReference type="EMBL" id="KAK6194690.1"/>
    </source>
</evidence>
<dbReference type="Gene3D" id="1.20.80.60">
    <property type="match status" value="1"/>
</dbReference>
<protein>
    <submittedName>
        <fullName evidence="1">Uncharacterized protein</fullName>
    </submittedName>
</protein>
<dbReference type="Proteomes" id="UP001347796">
    <property type="component" value="Unassembled WGS sequence"/>
</dbReference>
<dbReference type="EMBL" id="JAZGQO010000001">
    <property type="protein sequence ID" value="KAK6194690.1"/>
    <property type="molecule type" value="Genomic_DNA"/>
</dbReference>
<sequence>MEVTGTELQNLAVVHVWDIGNTDAPLKVTVQTVDDEVKVDSLLKKICEIKDLNEKYKKHFCIISGGDRPVKKYRPADWLILPVKGLSFQKWCFNLKTEKKLISEPVIAELFFSQAKHDIASGKLKPTAEQLQTLEECLHPEFLAMDQYLSICQTLPDYCTVTIDACQMVPDKRVKTMLLTSASFYSISLSINGLKISSETGDITLCAQWYEIYSWELNKEEITLTFYVHLKHNNAKSILPFKSEQCDFMASVIMELITDLQAEDKNAPSFHISNIKQLKDGSTLWENVLFDHDKVQ</sequence>
<proteinExistence type="predicted"/>
<keyword evidence="2" id="KW-1185">Reference proteome</keyword>
<evidence type="ECO:0000313" key="2">
    <source>
        <dbReference type="Proteomes" id="UP001347796"/>
    </source>
</evidence>
<reference evidence="1 2" key="1">
    <citation type="submission" date="2024-01" db="EMBL/GenBank/DDBJ databases">
        <title>The genome of the rayed Mediterranean limpet Patella caerulea (Linnaeus, 1758).</title>
        <authorList>
            <person name="Anh-Thu Weber A."/>
            <person name="Halstead-Nussloch G."/>
        </authorList>
    </citation>
    <scope>NUCLEOTIDE SEQUENCE [LARGE SCALE GENOMIC DNA]</scope>
    <source>
        <strain evidence="1">AATW-2023a</strain>
        <tissue evidence="1">Whole specimen</tissue>
    </source>
</reference>
<dbReference type="AlphaFoldDB" id="A0AAN8KDH9"/>
<gene>
    <name evidence="1" type="ORF">SNE40_000276</name>
</gene>
<name>A0AAN8KDH9_PATCE</name>
<accession>A0AAN8KDH9</accession>
<organism evidence="1 2">
    <name type="scientific">Patella caerulea</name>
    <name type="common">Rayed Mediterranean limpet</name>
    <dbReference type="NCBI Taxonomy" id="87958"/>
    <lineage>
        <taxon>Eukaryota</taxon>
        <taxon>Metazoa</taxon>
        <taxon>Spiralia</taxon>
        <taxon>Lophotrochozoa</taxon>
        <taxon>Mollusca</taxon>
        <taxon>Gastropoda</taxon>
        <taxon>Patellogastropoda</taxon>
        <taxon>Patelloidea</taxon>
        <taxon>Patellidae</taxon>
        <taxon>Patella</taxon>
    </lineage>
</organism>